<feature type="domain" description="DUF2147" evidence="1">
    <location>
        <begin position="48"/>
        <end position="140"/>
    </location>
</feature>
<organism evidence="2 3">
    <name type="scientific">Flavobacterium profundi</name>
    <dbReference type="NCBI Taxonomy" id="1774945"/>
    <lineage>
        <taxon>Bacteria</taxon>
        <taxon>Pseudomonadati</taxon>
        <taxon>Bacteroidota</taxon>
        <taxon>Flavobacteriia</taxon>
        <taxon>Flavobacteriales</taxon>
        <taxon>Flavobacteriaceae</taxon>
        <taxon>Flavobacterium</taxon>
    </lineage>
</organism>
<sequence length="145" mass="16776">MSQLDLILKRIVQNKHYINTAIMKKNILLFFVLFVFLGQAIGQDQFVGDWQTNQGKLKVEIYKQEAYYYAKIKASENKETLGKVILIQMVKKTPTKLYGGTFFDESEGSEFEALLKLIDANTMKLRVLTGWFSKIMIWNRVGTIP</sequence>
<keyword evidence="3" id="KW-1185">Reference proteome</keyword>
<comment type="caution">
    <text evidence="2">The sequence shown here is derived from an EMBL/GenBank/DDBJ whole genome shotgun (WGS) entry which is preliminary data.</text>
</comment>
<accession>A0A6I4IID8</accession>
<evidence type="ECO:0000259" key="1">
    <source>
        <dbReference type="Pfam" id="PF09917"/>
    </source>
</evidence>
<dbReference type="Gene3D" id="2.40.128.520">
    <property type="match status" value="1"/>
</dbReference>
<dbReference type="OrthoDB" id="1366693at2"/>
<dbReference type="AlphaFoldDB" id="A0A6I4IID8"/>
<proteinExistence type="predicted"/>
<dbReference type="InterPro" id="IPR019223">
    <property type="entry name" value="DUF2147"/>
</dbReference>
<dbReference type="EMBL" id="WQLW01000006">
    <property type="protein sequence ID" value="MVO09470.1"/>
    <property type="molecule type" value="Genomic_DNA"/>
</dbReference>
<gene>
    <name evidence="2" type="ORF">GOQ30_09905</name>
</gene>
<protein>
    <submittedName>
        <fullName evidence="2">DUF2147 domain-containing protein</fullName>
    </submittedName>
</protein>
<reference evidence="3" key="1">
    <citation type="submission" date="2019-05" db="EMBL/GenBank/DDBJ databases">
        <title>Flavobacterium profundi sp. nov., isolated from a deep-sea seamount.</title>
        <authorList>
            <person name="Zhang D.-C."/>
        </authorList>
    </citation>
    <scope>NUCLEOTIDE SEQUENCE [LARGE SCALE GENOMIC DNA]</scope>
    <source>
        <strain evidence="3">TP390</strain>
    </source>
</reference>
<dbReference type="Proteomes" id="UP000431264">
    <property type="component" value="Unassembled WGS sequence"/>
</dbReference>
<evidence type="ECO:0000313" key="3">
    <source>
        <dbReference type="Proteomes" id="UP000431264"/>
    </source>
</evidence>
<evidence type="ECO:0000313" key="2">
    <source>
        <dbReference type="EMBL" id="MVO09470.1"/>
    </source>
</evidence>
<dbReference type="Pfam" id="PF09917">
    <property type="entry name" value="DUF2147"/>
    <property type="match status" value="1"/>
</dbReference>
<name>A0A6I4IID8_9FLAO</name>